<accession>A0A8S9H5P7</accession>
<protein>
    <submittedName>
        <fullName evidence="1">Uncharacterized protein</fullName>
    </submittedName>
</protein>
<name>A0A8S9H5P7_BRACR</name>
<sequence>MPCLVYRSILALQYRPIVDLDGHLGDEDFSKVTEVRFSLVDGTGGIDYKRRVNECFDAREMESRWNLCASQLSGCSLNAEELAISKLGLPRDLIVPALQKGDIIARAKT</sequence>
<organism evidence="1 2">
    <name type="scientific">Brassica cretica</name>
    <name type="common">Mustard</name>
    <dbReference type="NCBI Taxonomy" id="69181"/>
    <lineage>
        <taxon>Eukaryota</taxon>
        <taxon>Viridiplantae</taxon>
        <taxon>Streptophyta</taxon>
        <taxon>Embryophyta</taxon>
        <taxon>Tracheophyta</taxon>
        <taxon>Spermatophyta</taxon>
        <taxon>Magnoliopsida</taxon>
        <taxon>eudicotyledons</taxon>
        <taxon>Gunneridae</taxon>
        <taxon>Pentapetalae</taxon>
        <taxon>rosids</taxon>
        <taxon>malvids</taxon>
        <taxon>Brassicales</taxon>
        <taxon>Brassicaceae</taxon>
        <taxon>Brassiceae</taxon>
        <taxon>Brassica</taxon>
    </lineage>
</organism>
<dbReference type="EMBL" id="QGKW02001988">
    <property type="protein sequence ID" value="KAF2551747.1"/>
    <property type="molecule type" value="Genomic_DNA"/>
</dbReference>
<evidence type="ECO:0000313" key="1">
    <source>
        <dbReference type="EMBL" id="KAF2551747.1"/>
    </source>
</evidence>
<reference evidence="1" key="1">
    <citation type="submission" date="2019-12" db="EMBL/GenBank/DDBJ databases">
        <title>Genome sequencing and annotation of Brassica cretica.</title>
        <authorList>
            <person name="Studholme D.J."/>
            <person name="Sarris P.F."/>
        </authorList>
    </citation>
    <scope>NUCLEOTIDE SEQUENCE</scope>
    <source>
        <strain evidence="1">PFS-001/15</strain>
        <tissue evidence="1">Leaf</tissue>
    </source>
</reference>
<evidence type="ECO:0000313" key="2">
    <source>
        <dbReference type="Proteomes" id="UP000712281"/>
    </source>
</evidence>
<dbReference type="Proteomes" id="UP000712281">
    <property type="component" value="Unassembled WGS sequence"/>
</dbReference>
<comment type="caution">
    <text evidence="1">The sequence shown here is derived from an EMBL/GenBank/DDBJ whole genome shotgun (WGS) entry which is preliminary data.</text>
</comment>
<proteinExistence type="predicted"/>
<gene>
    <name evidence="1" type="ORF">F2Q68_00034316</name>
</gene>
<dbReference type="AlphaFoldDB" id="A0A8S9H5P7"/>